<comment type="caution">
    <text evidence="1">The sequence shown here is derived from an EMBL/GenBank/DDBJ whole genome shotgun (WGS) entry which is preliminary data.</text>
</comment>
<dbReference type="RefSeq" id="WP_319687038.1">
    <property type="nucleotide sequence ID" value="NZ_JARAWI010000023.1"/>
</dbReference>
<protein>
    <submittedName>
        <fullName evidence="1">Uncharacterized protein</fullName>
    </submittedName>
</protein>
<sequence>MPTMVLLAEYLSINANLVHEHTRKAELTVEVEEKDVTTYTSLGWKVVQGGLKSGELGCEFLQDFAATKLDSIMWPLLGTVVPFEVRADQGAVSASNPKYTGNILINGWSPLTGSVGDEATVSQGFPTSGAVTRATV</sequence>
<keyword evidence="2" id="KW-1185">Reference proteome</keyword>
<gene>
    <name evidence="1" type="ORF">PV383_38455</name>
</gene>
<evidence type="ECO:0000313" key="1">
    <source>
        <dbReference type="EMBL" id="MDX3043020.1"/>
    </source>
</evidence>
<dbReference type="Proteomes" id="UP001282474">
    <property type="component" value="Unassembled WGS sequence"/>
</dbReference>
<proteinExistence type="predicted"/>
<organism evidence="1 2">
    <name type="scientific">Streptomyces caniscabiei</name>
    <dbReference type="NCBI Taxonomy" id="2746961"/>
    <lineage>
        <taxon>Bacteria</taxon>
        <taxon>Bacillati</taxon>
        <taxon>Actinomycetota</taxon>
        <taxon>Actinomycetes</taxon>
        <taxon>Kitasatosporales</taxon>
        <taxon>Streptomycetaceae</taxon>
        <taxon>Streptomyces</taxon>
    </lineage>
</organism>
<reference evidence="1 2" key="1">
    <citation type="journal article" date="2023" name="Microb. Genom.">
        <title>Mesoterricola silvestris gen. nov., sp. nov., Mesoterricola sediminis sp. nov., Geothrix oryzae sp. nov., Geothrix edaphica sp. nov., Geothrix rubra sp. nov., and Geothrix limicola sp. nov., six novel members of Acidobacteriota isolated from soils.</title>
        <authorList>
            <person name="Weisberg A.J."/>
            <person name="Pearce E."/>
            <person name="Kramer C.G."/>
            <person name="Chang J.H."/>
            <person name="Clarke C.R."/>
        </authorList>
    </citation>
    <scope>NUCLEOTIDE SEQUENCE [LARGE SCALE GENOMIC DNA]</scope>
    <source>
        <strain evidence="1 2">NE20-4-1</strain>
    </source>
</reference>
<name>A0ABU4N0B8_9ACTN</name>
<accession>A0ABU4N0B8</accession>
<evidence type="ECO:0000313" key="2">
    <source>
        <dbReference type="Proteomes" id="UP001282474"/>
    </source>
</evidence>
<dbReference type="EMBL" id="JARAWJ010000045">
    <property type="protein sequence ID" value="MDX3043020.1"/>
    <property type="molecule type" value="Genomic_DNA"/>
</dbReference>